<evidence type="ECO:0000313" key="2">
    <source>
        <dbReference type="Proteomes" id="UP000800038"/>
    </source>
</evidence>
<gene>
    <name evidence="1" type="ORF">EJ02DRAFT_196348</name>
</gene>
<name>A0A6A5T4Y4_9PLEO</name>
<accession>A0A6A5T4Y4</accession>
<dbReference type="AlphaFoldDB" id="A0A6A5T4Y4"/>
<organism evidence="1 2">
    <name type="scientific">Clathrospora elynae</name>
    <dbReference type="NCBI Taxonomy" id="706981"/>
    <lineage>
        <taxon>Eukaryota</taxon>
        <taxon>Fungi</taxon>
        <taxon>Dikarya</taxon>
        <taxon>Ascomycota</taxon>
        <taxon>Pezizomycotina</taxon>
        <taxon>Dothideomycetes</taxon>
        <taxon>Pleosporomycetidae</taxon>
        <taxon>Pleosporales</taxon>
        <taxon>Diademaceae</taxon>
        <taxon>Clathrospora</taxon>
    </lineage>
</organism>
<dbReference type="Proteomes" id="UP000800038">
    <property type="component" value="Unassembled WGS sequence"/>
</dbReference>
<sequence length="88" mass="10095">MLFDVIRGATASNGWSRRRVGHRTRYHVLVLSIPPALIARGRLRSHHTSSASTRTCIRTHSLYTLTLTLILSCDYPTYVNEPFRTKRL</sequence>
<reference evidence="1" key="1">
    <citation type="journal article" date="2020" name="Stud. Mycol.">
        <title>101 Dothideomycetes genomes: a test case for predicting lifestyles and emergence of pathogens.</title>
        <authorList>
            <person name="Haridas S."/>
            <person name="Albert R."/>
            <person name="Binder M."/>
            <person name="Bloem J."/>
            <person name="Labutti K."/>
            <person name="Salamov A."/>
            <person name="Andreopoulos B."/>
            <person name="Baker S."/>
            <person name="Barry K."/>
            <person name="Bills G."/>
            <person name="Bluhm B."/>
            <person name="Cannon C."/>
            <person name="Castanera R."/>
            <person name="Culley D."/>
            <person name="Daum C."/>
            <person name="Ezra D."/>
            <person name="Gonzalez J."/>
            <person name="Henrissat B."/>
            <person name="Kuo A."/>
            <person name="Liang C."/>
            <person name="Lipzen A."/>
            <person name="Lutzoni F."/>
            <person name="Magnuson J."/>
            <person name="Mondo S."/>
            <person name="Nolan M."/>
            <person name="Ohm R."/>
            <person name="Pangilinan J."/>
            <person name="Park H.-J."/>
            <person name="Ramirez L."/>
            <person name="Alfaro M."/>
            <person name="Sun H."/>
            <person name="Tritt A."/>
            <person name="Yoshinaga Y."/>
            <person name="Zwiers L.-H."/>
            <person name="Turgeon B."/>
            <person name="Goodwin S."/>
            <person name="Spatafora J."/>
            <person name="Crous P."/>
            <person name="Grigoriev I."/>
        </authorList>
    </citation>
    <scope>NUCLEOTIDE SEQUENCE</scope>
    <source>
        <strain evidence="1">CBS 161.51</strain>
    </source>
</reference>
<evidence type="ECO:0000313" key="1">
    <source>
        <dbReference type="EMBL" id="KAF1946779.1"/>
    </source>
</evidence>
<keyword evidence="2" id="KW-1185">Reference proteome</keyword>
<proteinExistence type="predicted"/>
<dbReference type="EMBL" id="ML976001">
    <property type="protein sequence ID" value="KAF1946779.1"/>
    <property type="molecule type" value="Genomic_DNA"/>
</dbReference>
<protein>
    <submittedName>
        <fullName evidence="1">Uncharacterized protein</fullName>
    </submittedName>
</protein>